<feature type="transmembrane region" description="Helical" evidence="8">
    <location>
        <begin position="113"/>
        <end position="134"/>
    </location>
</feature>
<comment type="caution">
    <text evidence="12">The sequence shown here is derived from an EMBL/GenBank/DDBJ whole genome shotgun (WGS) entry which is preliminary data.</text>
</comment>
<dbReference type="GO" id="GO:0006811">
    <property type="term" value="P:monoatomic ion transport"/>
    <property type="evidence" value="ECO:0007669"/>
    <property type="project" value="UniProtKB-KW"/>
</dbReference>
<dbReference type="CDD" id="cd17336">
    <property type="entry name" value="MFS_SLCO_OATP"/>
    <property type="match status" value="1"/>
</dbReference>
<evidence type="ECO:0000256" key="2">
    <source>
        <dbReference type="ARBA" id="ARBA00009657"/>
    </source>
</evidence>
<evidence type="ECO:0000259" key="11">
    <source>
        <dbReference type="PROSITE" id="PS51465"/>
    </source>
</evidence>
<keyword evidence="4 8" id="KW-0812">Transmembrane</keyword>
<dbReference type="EMBL" id="PZQS01000004">
    <property type="protein sequence ID" value="PVD31775.1"/>
    <property type="molecule type" value="Genomic_DNA"/>
</dbReference>
<feature type="domain" description="Kazal-like" evidence="11">
    <location>
        <begin position="470"/>
        <end position="518"/>
    </location>
</feature>
<evidence type="ECO:0000256" key="7">
    <source>
        <dbReference type="ARBA" id="ARBA00023157"/>
    </source>
</evidence>
<evidence type="ECO:0000256" key="5">
    <source>
        <dbReference type="ARBA" id="ARBA00022989"/>
    </source>
</evidence>
<dbReference type="InterPro" id="IPR002350">
    <property type="entry name" value="Kazal_dom"/>
</dbReference>
<comment type="subcellular location">
    <subcellularLocation>
        <location evidence="1 8">Cell membrane</location>
        <topology evidence="1 8">Multi-pass membrane protein</topology>
    </subcellularLocation>
</comment>
<feature type="region of interest" description="Disordered" evidence="9">
    <location>
        <begin position="735"/>
        <end position="754"/>
    </location>
</feature>
<proteinExistence type="inferred from homology"/>
<dbReference type="GO" id="GO:0016323">
    <property type="term" value="C:basolateral plasma membrane"/>
    <property type="evidence" value="ECO:0007669"/>
    <property type="project" value="TreeGrafter"/>
</dbReference>
<dbReference type="Proteomes" id="UP000245119">
    <property type="component" value="Linkage Group LG4"/>
</dbReference>
<dbReference type="Pfam" id="PF07648">
    <property type="entry name" value="Kazal_2"/>
    <property type="match status" value="1"/>
</dbReference>
<keyword evidence="8" id="KW-0813">Transport</keyword>
<evidence type="ECO:0000256" key="3">
    <source>
        <dbReference type="ARBA" id="ARBA00022475"/>
    </source>
</evidence>
<dbReference type="GO" id="GO:0015347">
    <property type="term" value="F:sodium-independent organic anion transmembrane transporter activity"/>
    <property type="evidence" value="ECO:0007669"/>
    <property type="project" value="TreeGrafter"/>
</dbReference>
<dbReference type="InterPro" id="IPR036058">
    <property type="entry name" value="Kazal_dom_sf"/>
</dbReference>
<sequence length="797" mass="86220">MTSRTSQRGRPEEVGGISNHDDDDAIECGAGSCRPSFMQGCARIGCFTAVYSLAGLFTSTLSIYINSQITTLERQFGFSSSISGLLMSCNDLGYLLTTLPLSHLARRVHIPRALAVCTLLFGFSGLICTIPFFATRDSLSLSPRALTEMNASASGSSASFRAPLCVLDVMASSGWDNGSQMVNLSTRAEESCAVEGPRRKGAISEEWQGLAIACLALGMIFQGFGKSPRQTFVGTYIDDNVPKTKTTLYLGIISCLSIFGPALAFTLGGVFTTMYITLEDTGMTTRDPRWIGAWWLGFLLFGICGIFAAIPLIFFPRRLRPQPELKALQEKRKSAAKGRPFIHGIKEFLRSLLRLVLTPVYILIVIGNCCMLFSVSGMMAFLPKYFETQFTVPPWQANITIGVLNVMAASVGTLIGGYVTSRFKLPPLTCLKVMLTLSAVCTAMIASLFALGCDQPQIDKGVTAVGGSISNTSQPCQSSCQCDETRYFPTCGANGVTYFSPCHAGCSENRGVSYGNCSCIAMPSNTSHPTAEAVPGLCSQNCNMLYPYVILSFVSALGSTMSIMPGFVVSVRSVAESDKPLAIGFSAFLVTLLGWFPGPVLFGRVVDSTCLMWTSGCAGAGSCAMYDLRAFRFMYHGLYVSSRVANFLFYVIAFIVATQLKRPFYAHCEAEKTVPTTQEGRELMLGENGKNSDKVFKEMEDEEPLGSERIFKGTSRLSHLYGPVTMDKKIHENKSAGTYSATRESRSLAGPGTGGQLNSYQSKATFALELGFAFLGAQAYSSYDGCSQYPAEFLLFM</sequence>
<feature type="transmembrane region" description="Helical" evidence="8">
    <location>
        <begin position="545"/>
        <end position="569"/>
    </location>
</feature>
<feature type="transmembrane region" description="Helical" evidence="8">
    <location>
        <begin position="395"/>
        <end position="419"/>
    </location>
</feature>
<dbReference type="InterPro" id="IPR004156">
    <property type="entry name" value="OATP"/>
</dbReference>
<dbReference type="InterPro" id="IPR036259">
    <property type="entry name" value="MFS_trans_sf"/>
</dbReference>
<evidence type="ECO:0000259" key="10">
    <source>
        <dbReference type="PROSITE" id="PS50850"/>
    </source>
</evidence>
<evidence type="ECO:0000256" key="8">
    <source>
        <dbReference type="RuleBase" id="RU362056"/>
    </source>
</evidence>
<keyword evidence="13" id="KW-1185">Reference proteome</keyword>
<feature type="region of interest" description="Disordered" evidence="9">
    <location>
        <begin position="1"/>
        <end position="21"/>
    </location>
</feature>
<evidence type="ECO:0000256" key="1">
    <source>
        <dbReference type="ARBA" id="ARBA00004651"/>
    </source>
</evidence>
<feature type="transmembrane region" description="Helical" evidence="8">
    <location>
        <begin position="581"/>
        <end position="602"/>
    </location>
</feature>
<dbReference type="SUPFAM" id="SSF100895">
    <property type="entry name" value="Kazal-type serine protease inhibitors"/>
    <property type="match status" value="1"/>
</dbReference>
<dbReference type="PROSITE" id="PS51465">
    <property type="entry name" value="KAZAL_2"/>
    <property type="match status" value="1"/>
</dbReference>
<dbReference type="Gene3D" id="1.20.1250.20">
    <property type="entry name" value="MFS general substrate transporter like domains"/>
    <property type="match status" value="2"/>
</dbReference>
<gene>
    <name evidence="12" type="ORF">C0Q70_07193</name>
</gene>
<name>A0A2T7PED1_POMCA</name>
<dbReference type="NCBIfam" id="TIGR00805">
    <property type="entry name" value="oat"/>
    <property type="match status" value="1"/>
</dbReference>
<evidence type="ECO:0000313" key="13">
    <source>
        <dbReference type="Proteomes" id="UP000245119"/>
    </source>
</evidence>
<keyword evidence="5 8" id="KW-1133">Transmembrane helix</keyword>
<dbReference type="Pfam" id="PF03137">
    <property type="entry name" value="OATP"/>
    <property type="match status" value="1"/>
</dbReference>
<keyword evidence="3" id="KW-1003">Cell membrane</keyword>
<feature type="transmembrane region" description="Helical" evidence="8">
    <location>
        <begin position="431"/>
        <end position="451"/>
    </location>
</feature>
<reference evidence="12 13" key="1">
    <citation type="submission" date="2018-04" db="EMBL/GenBank/DDBJ databases">
        <title>The genome of golden apple snail Pomacea canaliculata provides insight into stress tolerance and invasive adaptation.</title>
        <authorList>
            <person name="Liu C."/>
            <person name="Liu B."/>
            <person name="Ren Y."/>
            <person name="Zhang Y."/>
            <person name="Wang H."/>
            <person name="Li S."/>
            <person name="Jiang F."/>
            <person name="Yin L."/>
            <person name="Zhang G."/>
            <person name="Qian W."/>
            <person name="Fan W."/>
        </authorList>
    </citation>
    <scope>NUCLEOTIDE SEQUENCE [LARGE SCALE GENOMIC DNA]</scope>
    <source>
        <strain evidence="12">SZHN2017</strain>
        <tissue evidence="12">Muscle</tissue>
    </source>
</reference>
<organism evidence="12 13">
    <name type="scientific">Pomacea canaliculata</name>
    <name type="common">Golden apple snail</name>
    <dbReference type="NCBI Taxonomy" id="400727"/>
    <lineage>
        <taxon>Eukaryota</taxon>
        <taxon>Metazoa</taxon>
        <taxon>Spiralia</taxon>
        <taxon>Lophotrochozoa</taxon>
        <taxon>Mollusca</taxon>
        <taxon>Gastropoda</taxon>
        <taxon>Caenogastropoda</taxon>
        <taxon>Architaenioglossa</taxon>
        <taxon>Ampullarioidea</taxon>
        <taxon>Ampullariidae</taxon>
        <taxon>Pomacea</taxon>
    </lineage>
</organism>
<feature type="transmembrane region" description="Helical" evidence="8">
    <location>
        <begin position="352"/>
        <end position="375"/>
    </location>
</feature>
<keyword evidence="6 8" id="KW-0472">Membrane</keyword>
<protein>
    <recommendedName>
        <fullName evidence="8">Solute carrier organic anion transporter family member</fullName>
    </recommendedName>
</protein>
<evidence type="ECO:0000256" key="6">
    <source>
        <dbReference type="ARBA" id="ARBA00023136"/>
    </source>
</evidence>
<evidence type="ECO:0000256" key="9">
    <source>
        <dbReference type="SAM" id="MobiDB-lite"/>
    </source>
</evidence>
<feature type="transmembrane region" description="Helical" evidence="8">
    <location>
        <begin position="291"/>
        <end position="315"/>
    </location>
</feature>
<dbReference type="OrthoDB" id="5062115at2759"/>
<accession>A0A2T7PED1</accession>
<dbReference type="PROSITE" id="PS50850">
    <property type="entry name" value="MFS"/>
    <property type="match status" value="1"/>
</dbReference>
<keyword evidence="8" id="KW-0406">Ion transport</keyword>
<feature type="transmembrane region" description="Helical" evidence="8">
    <location>
        <begin position="246"/>
        <end position="271"/>
    </location>
</feature>
<dbReference type="InterPro" id="IPR020846">
    <property type="entry name" value="MFS_dom"/>
</dbReference>
<dbReference type="AlphaFoldDB" id="A0A2T7PED1"/>
<dbReference type="PANTHER" id="PTHR11388:SF142">
    <property type="entry name" value="SOLUTE CARRIER ORGANIC ANION TRANSPORTER FAMILY MEMBER 5A1"/>
    <property type="match status" value="1"/>
</dbReference>
<comment type="caution">
    <text evidence="8">Lacks conserved residue(s) required for the propagation of feature annotation.</text>
</comment>
<dbReference type="PANTHER" id="PTHR11388">
    <property type="entry name" value="ORGANIC ANION TRANSPORTER"/>
    <property type="match status" value="1"/>
</dbReference>
<evidence type="ECO:0000313" key="12">
    <source>
        <dbReference type="EMBL" id="PVD31775.1"/>
    </source>
</evidence>
<keyword evidence="7" id="KW-1015">Disulfide bond</keyword>
<feature type="domain" description="Major facilitator superfamily (MFS) profile" evidence="10">
    <location>
        <begin position="47"/>
        <end position="661"/>
    </location>
</feature>
<feature type="transmembrane region" description="Helical" evidence="8">
    <location>
        <begin position="638"/>
        <end position="657"/>
    </location>
</feature>
<evidence type="ECO:0000256" key="4">
    <source>
        <dbReference type="ARBA" id="ARBA00022692"/>
    </source>
</evidence>
<dbReference type="SUPFAM" id="SSF103473">
    <property type="entry name" value="MFS general substrate transporter"/>
    <property type="match status" value="1"/>
</dbReference>
<dbReference type="GO" id="GO:0043252">
    <property type="term" value="P:sodium-independent organic anion transport"/>
    <property type="evidence" value="ECO:0007669"/>
    <property type="project" value="TreeGrafter"/>
</dbReference>
<comment type="similarity">
    <text evidence="2 8">Belongs to the organo anion transporter (TC 2.A.60) family.</text>
</comment>